<dbReference type="InParanoid" id="A0A2R5GIG9"/>
<keyword evidence="2" id="KW-1185">Reference proteome</keyword>
<sequence>MNFVEGCTWRDFAHRGDHDQYTAIVFAGHATKNGKVKFGAEVSPDAPVLANLLAEIEKLRLLILNCCTTEPLATEVARKRMDQPFYEKGKHDIVIFCWSTVCSFSGARYMNENFCREVYKKLSVSGGPRRFLSENTLTPEAKASAFRSAFQRAIEQTASSDASDTPLIPGYDGHDLNSDLLGEPMLLPYLNTHDSYLYGIMTKYKAADTGIELMKRLKSMASIGFLLKEKHEKTCTRSHCERFCPAFNAKISTLYQFGEFFSWLELMRKENTQYYKDSTVIEVIAAFADDYTHLHDDNLLQRDKHGRIGDFATTVAPGCFALYRVQMQNIAKVMLDPRNSRSVLRYIDFFKLWRLADANPADDASTNLSDISEEALREREQASNLRKIFAKLEQDIDLLTFELDESGPAAGPLATLVTRIFPGLANSLRLPFRFPLTRPNPMYLQTLGSFNPFRPVKMQYRIRRDSNVYRRIAWIHDSILKLVAMLDSSMQHDIEDDKLFCTFTELDAKLYPSVWSRFSSVFTLRLTKLASVALLLAAISLARR</sequence>
<dbReference type="Proteomes" id="UP000241890">
    <property type="component" value="Unassembled WGS sequence"/>
</dbReference>
<reference evidence="1 2" key="1">
    <citation type="submission" date="2017-12" db="EMBL/GenBank/DDBJ databases">
        <title>Sequencing, de novo assembly and annotation of complete genome of a new Thraustochytrid species, strain FCC1311.</title>
        <authorList>
            <person name="Sedici K."/>
            <person name="Godart F."/>
            <person name="Aiese Cigliano R."/>
            <person name="Sanseverino W."/>
            <person name="Barakat M."/>
            <person name="Ortet P."/>
            <person name="Marechal E."/>
            <person name="Cagnac O."/>
            <person name="Amato A."/>
        </authorList>
    </citation>
    <scope>NUCLEOTIDE SEQUENCE [LARGE SCALE GENOMIC DNA]</scope>
</reference>
<accession>A0A2R5GIG9</accession>
<dbReference type="AlphaFoldDB" id="A0A2R5GIG9"/>
<protein>
    <recommendedName>
        <fullName evidence="3">CHAT domain-containing protein</fullName>
    </recommendedName>
</protein>
<comment type="caution">
    <text evidence="1">The sequence shown here is derived from an EMBL/GenBank/DDBJ whole genome shotgun (WGS) entry which is preliminary data.</text>
</comment>
<dbReference type="EMBL" id="BEYU01000082">
    <property type="protein sequence ID" value="GBG30687.1"/>
    <property type="molecule type" value="Genomic_DNA"/>
</dbReference>
<name>A0A2R5GIG9_9STRA</name>
<gene>
    <name evidence="1" type="ORF">FCC1311_069072</name>
</gene>
<evidence type="ECO:0008006" key="3">
    <source>
        <dbReference type="Google" id="ProtNLM"/>
    </source>
</evidence>
<proteinExistence type="predicted"/>
<evidence type="ECO:0000313" key="2">
    <source>
        <dbReference type="Proteomes" id="UP000241890"/>
    </source>
</evidence>
<organism evidence="1 2">
    <name type="scientific">Hondaea fermentalgiana</name>
    <dbReference type="NCBI Taxonomy" id="2315210"/>
    <lineage>
        <taxon>Eukaryota</taxon>
        <taxon>Sar</taxon>
        <taxon>Stramenopiles</taxon>
        <taxon>Bigyra</taxon>
        <taxon>Labyrinthulomycetes</taxon>
        <taxon>Thraustochytrida</taxon>
        <taxon>Thraustochytriidae</taxon>
        <taxon>Hondaea</taxon>
    </lineage>
</organism>
<evidence type="ECO:0000313" key="1">
    <source>
        <dbReference type="EMBL" id="GBG30687.1"/>
    </source>
</evidence>